<evidence type="ECO:0000313" key="16">
    <source>
        <dbReference type="EMBL" id="MDW0115231.1"/>
    </source>
</evidence>
<dbReference type="InterPro" id="IPR001093">
    <property type="entry name" value="IMP_DH_GMPRt"/>
</dbReference>
<evidence type="ECO:0000313" key="17">
    <source>
        <dbReference type="Proteomes" id="UP001282284"/>
    </source>
</evidence>
<feature type="binding site" evidence="11">
    <location>
        <position position="470"/>
    </location>
    <ligand>
        <name>K(+)</name>
        <dbReference type="ChEBI" id="CHEBI:29103"/>
        <note>ligand shared between two tetrameric partners</note>
    </ligand>
</feature>
<keyword evidence="7 11" id="KW-0560">Oxidoreductase</keyword>
<feature type="binding site" evidence="11">
    <location>
        <begin position="341"/>
        <end position="343"/>
    </location>
    <ligand>
        <name>IMP</name>
        <dbReference type="ChEBI" id="CHEBI:58053"/>
    </ligand>
</feature>
<feature type="binding site" evidence="11">
    <location>
        <position position="306"/>
    </location>
    <ligand>
        <name>IMP</name>
        <dbReference type="ChEBI" id="CHEBI:58053"/>
    </ligand>
</feature>
<dbReference type="SUPFAM" id="SSF51412">
    <property type="entry name" value="Inosine monophosphate dehydrogenase (IMPDH)"/>
    <property type="match status" value="2"/>
</dbReference>
<evidence type="ECO:0000256" key="4">
    <source>
        <dbReference type="ARBA" id="ARBA00022749"/>
    </source>
</evidence>
<evidence type="ECO:0000256" key="6">
    <source>
        <dbReference type="ARBA" id="ARBA00022958"/>
    </source>
</evidence>
<keyword evidence="6 11" id="KW-0630">Potassium</keyword>
<comment type="activity regulation">
    <text evidence="11">Mycophenolic acid (MPA) is a non-competitive inhibitor that prevents formation of the closed enzyme conformation by binding to the same site as the amobile flap. In contrast, mizoribine monophosphate (MZP) is a competitive inhibitor that induces the closed conformation. MPA is a potent inhibitor of mammalian IMPDHs but a poor inhibitor of the bacterial enzymes. MZP is a more potent inhibitor of bacterial IMPDH.</text>
</comment>
<evidence type="ECO:0000256" key="10">
    <source>
        <dbReference type="ARBA" id="ARBA00048028"/>
    </source>
</evidence>
<dbReference type="SMART" id="SM00116">
    <property type="entry name" value="CBS"/>
    <property type="match status" value="2"/>
</dbReference>
<comment type="similarity">
    <text evidence="2 11 13">Belongs to the IMPDH/GMPR family.</text>
</comment>
<reference evidence="16 17" key="1">
    <citation type="submission" date="2023-06" db="EMBL/GenBank/DDBJ databases">
        <title>Sporosarcina sp. nov., isolated from Korean traditional fermented seafood 'Jeotgal'.</title>
        <authorList>
            <person name="Yang A.I."/>
            <person name="Shin N.-R."/>
        </authorList>
    </citation>
    <scope>NUCLEOTIDE SEQUENCE [LARGE SCALE GENOMIC DNA]</scope>
    <source>
        <strain evidence="16 17">KCTC13119</strain>
    </source>
</reference>
<dbReference type="PROSITE" id="PS00487">
    <property type="entry name" value="IMP_DH_GMP_RED"/>
    <property type="match status" value="1"/>
</dbReference>
<dbReference type="GO" id="GO:0003938">
    <property type="term" value="F:IMP dehydrogenase activity"/>
    <property type="evidence" value="ECO:0007669"/>
    <property type="project" value="UniProtKB-EC"/>
</dbReference>
<evidence type="ECO:0000256" key="14">
    <source>
        <dbReference type="RuleBase" id="RU003928"/>
    </source>
</evidence>
<evidence type="ECO:0000256" key="7">
    <source>
        <dbReference type="ARBA" id="ARBA00023002"/>
    </source>
</evidence>
<keyword evidence="3 11" id="KW-0479">Metal-binding</keyword>
<comment type="catalytic activity">
    <reaction evidence="10 11 14">
        <text>IMP + NAD(+) + H2O = XMP + NADH + H(+)</text>
        <dbReference type="Rhea" id="RHEA:11708"/>
        <dbReference type="ChEBI" id="CHEBI:15377"/>
        <dbReference type="ChEBI" id="CHEBI:15378"/>
        <dbReference type="ChEBI" id="CHEBI:57464"/>
        <dbReference type="ChEBI" id="CHEBI:57540"/>
        <dbReference type="ChEBI" id="CHEBI:57945"/>
        <dbReference type="ChEBI" id="CHEBI:58053"/>
        <dbReference type="EC" id="1.1.1.205"/>
    </reaction>
</comment>
<feature type="binding site" evidence="11">
    <location>
        <begin position="301"/>
        <end position="303"/>
    </location>
    <ligand>
        <name>NAD(+)</name>
        <dbReference type="ChEBI" id="CHEBI:57540"/>
    </ligand>
</feature>
<feature type="active site" description="Proton acceptor" evidence="11">
    <location>
        <position position="404"/>
    </location>
</feature>
<dbReference type="PANTHER" id="PTHR11911:SF111">
    <property type="entry name" value="INOSINE-5'-MONOPHOSPHATE DEHYDROGENASE"/>
    <property type="match status" value="1"/>
</dbReference>
<evidence type="ECO:0000256" key="9">
    <source>
        <dbReference type="ARBA" id="ARBA00023122"/>
    </source>
</evidence>
<keyword evidence="4 11" id="KW-0332">GMP biosynthesis</keyword>
<feature type="binding site" description="in other chain" evidence="11">
    <location>
        <position position="305"/>
    </location>
    <ligand>
        <name>K(+)</name>
        <dbReference type="ChEBI" id="CHEBI:29103"/>
        <note>ligand shared between two tetrameric partners</note>
    </ligand>
</feature>
<dbReference type="InterPro" id="IPR000644">
    <property type="entry name" value="CBS_dom"/>
</dbReference>
<evidence type="ECO:0000256" key="1">
    <source>
        <dbReference type="ARBA" id="ARBA00001958"/>
    </source>
</evidence>
<gene>
    <name evidence="11 16" type="primary">guaB</name>
    <name evidence="16" type="ORF">QT711_18940</name>
</gene>
<dbReference type="EC" id="1.1.1.205" evidence="11 14"/>
<keyword evidence="5 11" id="KW-0658">Purine biosynthesis</keyword>
<dbReference type="PIRSF" id="PIRSF000130">
    <property type="entry name" value="IMPDH"/>
    <property type="match status" value="1"/>
</dbReference>
<dbReference type="PROSITE" id="PS51371">
    <property type="entry name" value="CBS"/>
    <property type="match status" value="2"/>
</dbReference>
<keyword evidence="8 11" id="KW-0520">NAD</keyword>
<comment type="function">
    <text evidence="11">Catalyzes the conversion of inosine 5'-phosphate (IMP) to xanthosine 5'-phosphate (XMP), the first committed and rate-limiting step in the de novo synthesis of guanine nucleotides, and therefore plays an important role in the regulation of cell growth.</text>
</comment>
<accession>A0ABU4GE26</accession>
<evidence type="ECO:0000256" key="8">
    <source>
        <dbReference type="ARBA" id="ARBA00023027"/>
    </source>
</evidence>
<feature type="binding site" evidence="11">
    <location>
        <begin position="364"/>
        <end position="365"/>
    </location>
    <ligand>
        <name>IMP</name>
        <dbReference type="ChEBI" id="CHEBI:58053"/>
    </ligand>
</feature>
<dbReference type="NCBIfam" id="TIGR01302">
    <property type="entry name" value="IMP_dehydrog"/>
    <property type="match status" value="1"/>
</dbReference>
<feature type="binding site" evidence="11">
    <location>
        <begin position="388"/>
        <end position="392"/>
    </location>
    <ligand>
        <name>IMP</name>
        <dbReference type="ChEBI" id="CHEBI:58053"/>
    </ligand>
</feature>
<sequence>MWETKFTREGLTFDDVLLVPGASEVLPKDVSLSVKLTEKMTLNIPIISAGMDTVTEAKMAIAMARQGGLGIIHKNMSIEEQAEQVVTVKRSENGVITNPFFLTPEHQVFDAEHLMGKYRISGVPIVNNMDERKLVGILTNRDLRFIQDYSMTINDVMTKDNLVTAPVGTTLEDAEKILQKYKIEKLPIVDEQGILTGLITIKDIEKVIEFPNAAKDQQGRLLVGAAVGVTSDTLVRVQKLVAAEVDVIVIDTAHGHSKGVLETVAQIRKAYPDLDIIAGNVATAEATAALYEAGADVVKVGIGPGSICTTRVVAGVGVPQITAVYECASEARKHGKTIIADGGIKYSGDIVKALAAGGHVVMLGSLLAGTTESPGDTEIFQGRRFKVYRGMGSVGAMEHGSKDRYFQEDAKKLVPEGIEGRMPYKGPLSDSIHQLVGGIRAGMGYCGTKDLHELREKAQFIRMTGAGLRESHPHQVHITKEAPNYSIS</sequence>
<feature type="active site" description="Thioimidate intermediate" evidence="11">
    <location>
        <position position="308"/>
    </location>
</feature>
<dbReference type="CDD" id="cd04601">
    <property type="entry name" value="CBS_pair_IMPDH"/>
    <property type="match status" value="1"/>
</dbReference>
<dbReference type="SMART" id="SM01240">
    <property type="entry name" value="IMPDH"/>
    <property type="match status" value="1"/>
</dbReference>
<feature type="binding site" description="in other chain" evidence="11">
    <location>
        <position position="308"/>
    </location>
    <ligand>
        <name>K(+)</name>
        <dbReference type="ChEBI" id="CHEBI:29103"/>
        <note>ligand shared between two tetrameric partners</note>
    </ligand>
</feature>
<organism evidence="16 17">
    <name type="scientific">Sporosarcina saromensis</name>
    <dbReference type="NCBI Taxonomy" id="359365"/>
    <lineage>
        <taxon>Bacteria</taxon>
        <taxon>Bacillati</taxon>
        <taxon>Bacillota</taxon>
        <taxon>Bacilli</taxon>
        <taxon>Bacillales</taxon>
        <taxon>Caryophanaceae</taxon>
        <taxon>Sporosarcina</taxon>
    </lineage>
</organism>
<dbReference type="Proteomes" id="UP001282284">
    <property type="component" value="Unassembled WGS sequence"/>
</dbReference>
<dbReference type="Pfam" id="PF00571">
    <property type="entry name" value="CBS"/>
    <property type="match status" value="2"/>
</dbReference>
<feature type="binding site" evidence="11">
    <location>
        <position position="416"/>
    </location>
    <ligand>
        <name>IMP</name>
        <dbReference type="ChEBI" id="CHEBI:58053"/>
    </ligand>
</feature>
<comment type="pathway">
    <text evidence="11 14">Purine metabolism; XMP biosynthesis via de novo pathway; XMP from IMP: step 1/1.</text>
</comment>
<dbReference type="InterPro" id="IPR005990">
    <property type="entry name" value="IMP_DH"/>
</dbReference>
<comment type="caution">
    <text evidence="11">Lacks conserved residue(s) required for the propagation of feature annotation.</text>
</comment>
<dbReference type="Pfam" id="PF00478">
    <property type="entry name" value="IMPDH"/>
    <property type="match status" value="1"/>
</dbReference>
<comment type="subunit">
    <text evidence="11">Homotetramer.</text>
</comment>
<proteinExistence type="inferred from homology"/>
<dbReference type="HAMAP" id="MF_01964">
    <property type="entry name" value="IMPDH"/>
    <property type="match status" value="1"/>
</dbReference>
<dbReference type="Gene3D" id="3.20.20.70">
    <property type="entry name" value="Aldolase class I"/>
    <property type="match status" value="1"/>
</dbReference>
<dbReference type="CDD" id="cd00381">
    <property type="entry name" value="IMPDH"/>
    <property type="match status" value="1"/>
</dbReference>
<feature type="binding site" description="in other chain" evidence="11">
    <location>
        <position position="303"/>
    </location>
    <ligand>
        <name>K(+)</name>
        <dbReference type="ChEBI" id="CHEBI:29103"/>
        <note>ligand shared between two tetrameric partners</note>
    </ligand>
</feature>
<dbReference type="EMBL" id="JAUBDI010000034">
    <property type="protein sequence ID" value="MDW0115231.1"/>
    <property type="molecule type" value="Genomic_DNA"/>
</dbReference>
<name>A0ABU4GE26_9BACL</name>
<protein>
    <recommendedName>
        <fullName evidence="11 14">Inosine-5'-monophosphate dehydrogenase</fullName>
        <shortName evidence="11">IMP dehydrogenase</shortName>
        <shortName evidence="11">IMPD</shortName>
        <shortName evidence="11">IMPDH</shortName>
        <ecNumber evidence="11 14">1.1.1.205</ecNumber>
    </recommendedName>
</protein>
<feature type="binding site" evidence="11">
    <location>
        <position position="251"/>
    </location>
    <ligand>
        <name>NAD(+)</name>
        <dbReference type="ChEBI" id="CHEBI:57540"/>
    </ligand>
</feature>
<feature type="domain" description="CBS" evidence="15">
    <location>
        <begin position="95"/>
        <end position="156"/>
    </location>
</feature>
<feature type="binding site" evidence="11">
    <location>
        <position position="472"/>
    </location>
    <ligand>
        <name>K(+)</name>
        <dbReference type="ChEBI" id="CHEBI:29103"/>
        <note>ligand shared between two tetrameric partners</note>
    </ligand>
</feature>
<feature type="binding site" evidence="11">
    <location>
        <position position="471"/>
    </location>
    <ligand>
        <name>K(+)</name>
        <dbReference type="ChEBI" id="CHEBI:29103"/>
        <note>ligand shared between two tetrameric partners</note>
    </ligand>
</feature>
<evidence type="ECO:0000256" key="5">
    <source>
        <dbReference type="ARBA" id="ARBA00022755"/>
    </source>
</evidence>
<evidence type="ECO:0000256" key="12">
    <source>
        <dbReference type="PROSITE-ProRule" id="PRU00703"/>
    </source>
</evidence>
<evidence type="ECO:0000259" key="15">
    <source>
        <dbReference type="PROSITE" id="PS51371"/>
    </source>
</evidence>
<evidence type="ECO:0000256" key="11">
    <source>
        <dbReference type="HAMAP-Rule" id="MF_01964"/>
    </source>
</evidence>
<keyword evidence="17" id="KW-1185">Reference proteome</keyword>
<feature type="domain" description="CBS" evidence="15">
    <location>
        <begin position="157"/>
        <end position="214"/>
    </location>
</feature>
<dbReference type="RefSeq" id="WP_317946830.1">
    <property type="nucleotide sequence ID" value="NZ_JAUBDI010000034.1"/>
</dbReference>
<evidence type="ECO:0000256" key="3">
    <source>
        <dbReference type="ARBA" id="ARBA00022723"/>
    </source>
</evidence>
<comment type="caution">
    <text evidence="16">The sequence shown here is derived from an EMBL/GenBank/DDBJ whole genome shotgun (WGS) entry which is preliminary data.</text>
</comment>
<dbReference type="InterPro" id="IPR015875">
    <property type="entry name" value="IMP_DH/GMP_Rdtase_CS"/>
</dbReference>
<keyword evidence="9 12" id="KW-0129">CBS domain</keyword>
<dbReference type="InterPro" id="IPR013785">
    <property type="entry name" value="Aldolase_TIM"/>
</dbReference>
<evidence type="ECO:0000256" key="2">
    <source>
        <dbReference type="ARBA" id="ARBA00005502"/>
    </source>
</evidence>
<evidence type="ECO:0000256" key="13">
    <source>
        <dbReference type="RuleBase" id="RU003927"/>
    </source>
</evidence>
<comment type="cofactor">
    <cofactor evidence="1 11">
        <name>K(+)</name>
        <dbReference type="ChEBI" id="CHEBI:29103"/>
    </cofactor>
</comment>
<dbReference type="PANTHER" id="PTHR11911">
    <property type="entry name" value="INOSINE-5-MONOPHOSPHATE DEHYDROGENASE RELATED"/>
    <property type="match status" value="1"/>
</dbReference>